<evidence type="ECO:0000313" key="2">
    <source>
        <dbReference type="EMBL" id="VDO19936.1"/>
    </source>
</evidence>
<sequence length="91" mass="10290">MSTELLETEIQLSADCHFCRYDYAYENEPKRWIFCLTMEVGSAVVLAVVFVAAVVVVGCRSRRGLGVSPQEEAMELRRIQQGSEHSVLNEH</sequence>
<evidence type="ECO:0000313" key="3">
    <source>
        <dbReference type="Proteomes" id="UP000050761"/>
    </source>
</evidence>
<dbReference type="AlphaFoldDB" id="A0A183F5W1"/>
<gene>
    <name evidence="2" type="ORF">HPBE_LOCUS1554</name>
</gene>
<evidence type="ECO:0000256" key="1">
    <source>
        <dbReference type="SAM" id="Phobius"/>
    </source>
</evidence>
<feature type="transmembrane region" description="Helical" evidence="1">
    <location>
        <begin position="31"/>
        <end position="57"/>
    </location>
</feature>
<accession>A0A3P7TFB1</accession>
<dbReference type="EMBL" id="UZAH01001749">
    <property type="protein sequence ID" value="VDO19936.1"/>
    <property type="molecule type" value="Genomic_DNA"/>
</dbReference>
<protein>
    <submittedName>
        <fullName evidence="2 4">Uncharacterized protein</fullName>
    </submittedName>
</protein>
<proteinExistence type="predicted"/>
<keyword evidence="1" id="KW-0472">Membrane</keyword>
<keyword evidence="1" id="KW-0812">Transmembrane</keyword>
<evidence type="ECO:0000313" key="4">
    <source>
        <dbReference type="WBParaSite" id="HPBE_0000155301-mRNA-1"/>
    </source>
</evidence>
<accession>A0A183F5W1</accession>
<reference evidence="2 3" key="1">
    <citation type="submission" date="2018-11" db="EMBL/GenBank/DDBJ databases">
        <authorList>
            <consortium name="Pathogen Informatics"/>
        </authorList>
    </citation>
    <scope>NUCLEOTIDE SEQUENCE [LARGE SCALE GENOMIC DNA]</scope>
</reference>
<dbReference type="Proteomes" id="UP000050761">
    <property type="component" value="Unassembled WGS sequence"/>
</dbReference>
<reference evidence="4" key="2">
    <citation type="submission" date="2019-09" db="UniProtKB">
        <authorList>
            <consortium name="WormBaseParasite"/>
        </authorList>
    </citation>
    <scope>IDENTIFICATION</scope>
</reference>
<keyword evidence="3" id="KW-1185">Reference proteome</keyword>
<dbReference type="WBParaSite" id="HPBE_0000155301-mRNA-1">
    <property type="protein sequence ID" value="HPBE_0000155301-mRNA-1"/>
    <property type="gene ID" value="HPBE_0000155301"/>
</dbReference>
<name>A0A183F5W1_HELPZ</name>
<keyword evidence="1" id="KW-1133">Transmembrane helix</keyword>
<organism evidence="3 4">
    <name type="scientific">Heligmosomoides polygyrus</name>
    <name type="common">Parasitic roundworm</name>
    <dbReference type="NCBI Taxonomy" id="6339"/>
    <lineage>
        <taxon>Eukaryota</taxon>
        <taxon>Metazoa</taxon>
        <taxon>Ecdysozoa</taxon>
        <taxon>Nematoda</taxon>
        <taxon>Chromadorea</taxon>
        <taxon>Rhabditida</taxon>
        <taxon>Rhabditina</taxon>
        <taxon>Rhabditomorpha</taxon>
        <taxon>Strongyloidea</taxon>
        <taxon>Heligmosomidae</taxon>
        <taxon>Heligmosomoides</taxon>
    </lineage>
</organism>